<accession>A0A383CTR0</accession>
<evidence type="ECO:0000313" key="1">
    <source>
        <dbReference type="EMBL" id="SVE35255.1"/>
    </source>
</evidence>
<name>A0A383CTR0_9ZZZZ</name>
<feature type="non-terminal residue" evidence="1">
    <location>
        <position position="47"/>
    </location>
</feature>
<sequence length="47" mass="5341">VKSARRDPDLQFIFRERNSTGIRTSDKFSIAAFMVGIATKCIRPKIV</sequence>
<gene>
    <name evidence="1" type="ORF">METZ01_LOCUS488109</name>
</gene>
<protein>
    <submittedName>
        <fullName evidence="1">Uncharacterized protein</fullName>
    </submittedName>
</protein>
<dbReference type="AlphaFoldDB" id="A0A383CTR0"/>
<organism evidence="1">
    <name type="scientific">marine metagenome</name>
    <dbReference type="NCBI Taxonomy" id="408172"/>
    <lineage>
        <taxon>unclassified sequences</taxon>
        <taxon>metagenomes</taxon>
        <taxon>ecological metagenomes</taxon>
    </lineage>
</organism>
<proteinExistence type="predicted"/>
<dbReference type="EMBL" id="UINC01211381">
    <property type="protein sequence ID" value="SVE35255.1"/>
    <property type="molecule type" value="Genomic_DNA"/>
</dbReference>
<feature type="non-terminal residue" evidence="1">
    <location>
        <position position="1"/>
    </location>
</feature>
<reference evidence="1" key="1">
    <citation type="submission" date="2018-05" db="EMBL/GenBank/DDBJ databases">
        <authorList>
            <person name="Lanie J.A."/>
            <person name="Ng W.-L."/>
            <person name="Kazmierczak K.M."/>
            <person name="Andrzejewski T.M."/>
            <person name="Davidsen T.M."/>
            <person name="Wayne K.J."/>
            <person name="Tettelin H."/>
            <person name="Glass J.I."/>
            <person name="Rusch D."/>
            <person name="Podicherti R."/>
            <person name="Tsui H.-C.T."/>
            <person name="Winkler M.E."/>
        </authorList>
    </citation>
    <scope>NUCLEOTIDE SEQUENCE</scope>
</reference>